<dbReference type="Proteomes" id="UP000469346">
    <property type="component" value="Unassembled WGS sequence"/>
</dbReference>
<feature type="compositionally biased region" description="Basic and acidic residues" evidence="1">
    <location>
        <begin position="50"/>
        <end position="59"/>
    </location>
</feature>
<accession>A0A6N9TKU4</accession>
<evidence type="ECO:0000313" key="2">
    <source>
        <dbReference type="EMBL" id="NDY41891.1"/>
    </source>
</evidence>
<evidence type="ECO:0000256" key="1">
    <source>
        <dbReference type="SAM" id="MobiDB-lite"/>
    </source>
</evidence>
<evidence type="ECO:0000313" key="3">
    <source>
        <dbReference type="Proteomes" id="UP000469346"/>
    </source>
</evidence>
<dbReference type="AlphaFoldDB" id="A0A6N9TKU4"/>
<sequence length="59" mass="6101">MEERDLEIGLEMIGADEIGGGCSTVADRMLEAAEAQPAEADRAAGPGEPRASRDEAAGR</sequence>
<reference evidence="2 3" key="1">
    <citation type="submission" date="2020-02" db="EMBL/GenBank/DDBJ databases">
        <title>Comparative genomics of sulfur disproportionating microorganisms.</title>
        <authorList>
            <person name="Ward L.M."/>
            <person name="Bertran E."/>
            <person name="Johnston D.T."/>
        </authorList>
    </citation>
    <scope>NUCLEOTIDE SEQUENCE [LARGE SCALE GENOMIC DNA]</scope>
    <source>
        <strain evidence="2 3">DSM 100025</strain>
    </source>
</reference>
<gene>
    <name evidence="2" type="ORF">G3N55_03385</name>
</gene>
<proteinExistence type="predicted"/>
<dbReference type="RefSeq" id="WP_163298044.1">
    <property type="nucleotide sequence ID" value="NZ_JAAGRR010000023.1"/>
</dbReference>
<feature type="region of interest" description="Disordered" evidence="1">
    <location>
        <begin position="32"/>
        <end position="59"/>
    </location>
</feature>
<dbReference type="EMBL" id="JAAGRR010000023">
    <property type="protein sequence ID" value="NDY41891.1"/>
    <property type="molecule type" value="Genomic_DNA"/>
</dbReference>
<name>A0A6N9TKU4_DISTH</name>
<protein>
    <submittedName>
        <fullName evidence="2">Uncharacterized protein</fullName>
    </submittedName>
</protein>
<comment type="caution">
    <text evidence="2">The sequence shown here is derived from an EMBL/GenBank/DDBJ whole genome shotgun (WGS) entry which is preliminary data.</text>
</comment>
<keyword evidence="3" id="KW-1185">Reference proteome</keyword>
<organism evidence="2 3">
    <name type="scientific">Dissulfurirhabdus thermomarina</name>
    <dbReference type="NCBI Taxonomy" id="1765737"/>
    <lineage>
        <taxon>Bacteria</taxon>
        <taxon>Deltaproteobacteria</taxon>
        <taxon>Dissulfurirhabdaceae</taxon>
        <taxon>Dissulfurirhabdus</taxon>
    </lineage>
</organism>